<dbReference type="Pfam" id="PF17827">
    <property type="entry name" value="PrmC_N"/>
    <property type="match status" value="1"/>
</dbReference>
<dbReference type="InterPro" id="IPR040758">
    <property type="entry name" value="PrmC_N"/>
</dbReference>
<protein>
    <recommendedName>
        <fullName evidence="5">Release factor glutamine methyltransferase</fullName>
        <shortName evidence="5">RF MTase</shortName>
        <ecNumber evidence="5">2.1.1.297</ecNumber>
    </recommendedName>
    <alternativeName>
        <fullName evidence="5">N5-glutamine methyltransferase PrmC</fullName>
    </alternativeName>
    <alternativeName>
        <fullName evidence="5">Protein-(glutamine-N5) MTase PrmC</fullName>
    </alternativeName>
    <alternativeName>
        <fullName evidence="5">Protein-glutamine N-methyltransferase PrmC</fullName>
    </alternativeName>
</protein>
<feature type="binding site" evidence="5">
    <location>
        <begin position="191"/>
        <end position="194"/>
    </location>
    <ligand>
        <name>substrate</name>
    </ligand>
</feature>
<dbReference type="NCBIfam" id="TIGR03534">
    <property type="entry name" value="RF_mod_PrmC"/>
    <property type="match status" value="1"/>
</dbReference>
<comment type="catalytic activity">
    <reaction evidence="4 5">
        <text>L-glutaminyl-[peptide chain release factor] + S-adenosyl-L-methionine = N(5)-methyl-L-glutaminyl-[peptide chain release factor] + S-adenosyl-L-homocysteine + H(+)</text>
        <dbReference type="Rhea" id="RHEA:42896"/>
        <dbReference type="Rhea" id="RHEA-COMP:10271"/>
        <dbReference type="Rhea" id="RHEA-COMP:10272"/>
        <dbReference type="ChEBI" id="CHEBI:15378"/>
        <dbReference type="ChEBI" id="CHEBI:30011"/>
        <dbReference type="ChEBI" id="CHEBI:57856"/>
        <dbReference type="ChEBI" id="CHEBI:59789"/>
        <dbReference type="ChEBI" id="CHEBI:61891"/>
        <dbReference type="EC" id="2.1.1.297"/>
    </reaction>
</comment>
<feature type="binding site" evidence="5">
    <location>
        <begin position="123"/>
        <end position="127"/>
    </location>
    <ligand>
        <name>S-adenosyl-L-methionine</name>
        <dbReference type="ChEBI" id="CHEBI:59789"/>
    </ligand>
</feature>
<keyword evidence="1 5" id="KW-0489">Methyltransferase</keyword>
<dbReference type="GO" id="GO:0032259">
    <property type="term" value="P:methylation"/>
    <property type="evidence" value="ECO:0007669"/>
    <property type="project" value="UniProtKB-KW"/>
</dbReference>
<dbReference type="InterPro" id="IPR004556">
    <property type="entry name" value="HemK-like"/>
</dbReference>
<feature type="binding site" evidence="5">
    <location>
        <position position="146"/>
    </location>
    <ligand>
        <name>S-adenosyl-L-methionine</name>
        <dbReference type="ChEBI" id="CHEBI:59789"/>
    </ligand>
</feature>
<feature type="binding site" evidence="5">
    <location>
        <position position="191"/>
    </location>
    <ligand>
        <name>S-adenosyl-L-methionine</name>
        <dbReference type="ChEBI" id="CHEBI:59789"/>
    </ligand>
</feature>
<dbReference type="GO" id="GO:0102559">
    <property type="term" value="F:peptide chain release factor N(5)-glutamine methyltransferase activity"/>
    <property type="evidence" value="ECO:0007669"/>
    <property type="project" value="UniProtKB-EC"/>
</dbReference>
<evidence type="ECO:0000259" key="6">
    <source>
        <dbReference type="Pfam" id="PF05175"/>
    </source>
</evidence>
<feature type="domain" description="Release factor glutamine methyltransferase N-terminal" evidence="7">
    <location>
        <begin position="22"/>
        <end position="76"/>
    </location>
</feature>
<sequence length="289" mass="31965">MNIQAAFTYIINTIAPIYEPREAANIAHIVVEHITGLNKLDRIVYKDRNLDPGQQNRLEEAVAALLQHQPVQYVTGTAWFYGMELLVNRNVLIPRPETEELVEWILNDVQMIPAAGLQMLDIGTGSGCIPLALKQALPAASVWGIDVSDGALTIAKANAAKQQLDVHFTQVNVLDEEATAALPLFNIIVSNPPYIKQSERLGMQQQVLDYEPSLALFVPDEDALLFYRRIVQLAGSKLSKGGALYFEINEALGAEVVTLMGKEGFANVQLRQDIFGKDRMVKGENLRDV</sequence>
<dbReference type="PANTHER" id="PTHR18895:SF74">
    <property type="entry name" value="MTRF1L RELEASE FACTOR GLUTAMINE METHYLTRANSFERASE"/>
    <property type="match status" value="1"/>
</dbReference>
<dbReference type="OrthoDB" id="9800643at2"/>
<evidence type="ECO:0000256" key="3">
    <source>
        <dbReference type="ARBA" id="ARBA00022691"/>
    </source>
</evidence>
<dbReference type="SUPFAM" id="SSF53335">
    <property type="entry name" value="S-adenosyl-L-methionine-dependent methyltransferases"/>
    <property type="match status" value="1"/>
</dbReference>
<dbReference type="NCBIfam" id="TIGR00536">
    <property type="entry name" value="hemK_fam"/>
    <property type="match status" value="1"/>
</dbReference>
<evidence type="ECO:0000256" key="1">
    <source>
        <dbReference type="ARBA" id="ARBA00022603"/>
    </source>
</evidence>
<keyword evidence="9" id="KW-1185">Reference proteome</keyword>
<keyword evidence="2 5" id="KW-0808">Transferase</keyword>
<dbReference type="RefSeq" id="WP_089920945.1">
    <property type="nucleotide sequence ID" value="NZ_FOBB01000013.1"/>
</dbReference>
<dbReference type="InterPro" id="IPR007848">
    <property type="entry name" value="Small_mtfrase_dom"/>
</dbReference>
<evidence type="ECO:0000313" key="8">
    <source>
        <dbReference type="EMBL" id="SEN79163.1"/>
    </source>
</evidence>
<gene>
    <name evidence="5" type="primary">prmC</name>
    <name evidence="8" type="ORF">SAMN04488505_11317</name>
</gene>
<dbReference type="Proteomes" id="UP000198984">
    <property type="component" value="Unassembled WGS sequence"/>
</dbReference>
<dbReference type="PROSITE" id="PS00092">
    <property type="entry name" value="N6_MTASE"/>
    <property type="match status" value="1"/>
</dbReference>
<accession>A0A1H8JE71</accession>
<dbReference type="InterPro" id="IPR029063">
    <property type="entry name" value="SAM-dependent_MTases_sf"/>
</dbReference>
<keyword evidence="3 5" id="KW-0949">S-adenosyl-L-methionine</keyword>
<dbReference type="PANTHER" id="PTHR18895">
    <property type="entry name" value="HEMK METHYLTRANSFERASE"/>
    <property type="match status" value="1"/>
</dbReference>
<evidence type="ECO:0000256" key="5">
    <source>
        <dbReference type="HAMAP-Rule" id="MF_02126"/>
    </source>
</evidence>
<dbReference type="STRING" id="573321.SAMN04488505_11317"/>
<evidence type="ECO:0000256" key="2">
    <source>
        <dbReference type="ARBA" id="ARBA00022679"/>
    </source>
</evidence>
<dbReference type="InterPro" id="IPR002052">
    <property type="entry name" value="DNA_methylase_N6_adenine_CS"/>
</dbReference>
<evidence type="ECO:0000259" key="7">
    <source>
        <dbReference type="Pfam" id="PF17827"/>
    </source>
</evidence>
<evidence type="ECO:0000313" key="9">
    <source>
        <dbReference type="Proteomes" id="UP000198984"/>
    </source>
</evidence>
<reference evidence="8 9" key="1">
    <citation type="submission" date="2016-10" db="EMBL/GenBank/DDBJ databases">
        <authorList>
            <person name="de Groot N.N."/>
        </authorList>
    </citation>
    <scope>NUCLEOTIDE SEQUENCE [LARGE SCALE GENOMIC DNA]</scope>
    <source>
        <strain evidence="8 9">DSM 21039</strain>
    </source>
</reference>
<dbReference type="InterPro" id="IPR019874">
    <property type="entry name" value="RF_methyltr_PrmC"/>
</dbReference>
<feature type="domain" description="Methyltransferase small" evidence="6">
    <location>
        <begin position="115"/>
        <end position="199"/>
    </location>
</feature>
<dbReference type="GO" id="GO:0003676">
    <property type="term" value="F:nucleic acid binding"/>
    <property type="evidence" value="ECO:0007669"/>
    <property type="project" value="InterPro"/>
</dbReference>
<comment type="caution">
    <text evidence="5">Lacks conserved residue(s) required for the propagation of feature annotation.</text>
</comment>
<dbReference type="Gene3D" id="3.40.50.150">
    <property type="entry name" value="Vaccinia Virus protein VP39"/>
    <property type="match status" value="1"/>
</dbReference>
<dbReference type="EMBL" id="FOBB01000013">
    <property type="protein sequence ID" value="SEN79163.1"/>
    <property type="molecule type" value="Genomic_DNA"/>
</dbReference>
<proteinExistence type="inferred from homology"/>
<dbReference type="HAMAP" id="MF_02126">
    <property type="entry name" value="RF_methyltr_PrmC"/>
    <property type="match status" value="1"/>
</dbReference>
<dbReference type="Gene3D" id="1.10.8.10">
    <property type="entry name" value="DNA helicase RuvA subunit, C-terminal domain"/>
    <property type="match status" value="1"/>
</dbReference>
<comment type="function">
    <text evidence="5">Methylates the class 1 translation termination release factors RF1/PrfA and RF2/PrfB on the glutamine residue of the universally conserved GGQ motif.</text>
</comment>
<dbReference type="InterPro" id="IPR050320">
    <property type="entry name" value="N5-glutamine_MTase"/>
</dbReference>
<name>A0A1H8JE71_9BACT</name>
<dbReference type="CDD" id="cd02440">
    <property type="entry name" value="AdoMet_MTases"/>
    <property type="match status" value="1"/>
</dbReference>
<comment type="similarity">
    <text evidence="5">Belongs to the protein N5-glutamine methyltransferase family. PrmC subfamily.</text>
</comment>
<organism evidence="8 9">
    <name type="scientific">Chitinophaga rupis</name>
    <dbReference type="NCBI Taxonomy" id="573321"/>
    <lineage>
        <taxon>Bacteria</taxon>
        <taxon>Pseudomonadati</taxon>
        <taxon>Bacteroidota</taxon>
        <taxon>Chitinophagia</taxon>
        <taxon>Chitinophagales</taxon>
        <taxon>Chitinophagaceae</taxon>
        <taxon>Chitinophaga</taxon>
    </lineage>
</organism>
<dbReference type="AlphaFoldDB" id="A0A1H8JE71"/>
<dbReference type="EC" id="2.1.1.297" evidence="5"/>
<evidence type="ECO:0000256" key="4">
    <source>
        <dbReference type="ARBA" id="ARBA00048391"/>
    </source>
</evidence>
<dbReference type="Pfam" id="PF05175">
    <property type="entry name" value="MTS"/>
    <property type="match status" value="1"/>
</dbReference>